<proteinExistence type="inferred from homology"/>
<accession>A0A4R3JDC9</accession>
<keyword evidence="5" id="KW-1003">Cell membrane</keyword>
<keyword evidence="9" id="KW-0547">Nucleotide-binding</keyword>
<dbReference type="Pfam" id="PF13614">
    <property type="entry name" value="AAA_31"/>
    <property type="match status" value="1"/>
</dbReference>
<dbReference type="SUPFAM" id="SSF52540">
    <property type="entry name" value="P-loop containing nucleoside triphosphate hydrolases"/>
    <property type="match status" value="1"/>
</dbReference>
<dbReference type="GO" id="GO:0005524">
    <property type="term" value="F:ATP binding"/>
    <property type="evidence" value="ECO:0007669"/>
    <property type="project" value="UniProtKB-KW"/>
</dbReference>
<dbReference type="InterPro" id="IPR003856">
    <property type="entry name" value="LPS_length_determ_N"/>
</dbReference>
<dbReference type="OrthoDB" id="230260at2"/>
<dbReference type="InterPro" id="IPR032807">
    <property type="entry name" value="GNVR"/>
</dbReference>
<evidence type="ECO:0000256" key="7">
    <source>
        <dbReference type="ARBA" id="ARBA00022679"/>
    </source>
</evidence>
<name>A0A4R3JDC9_9RHOB</name>
<evidence type="ECO:0000256" key="4">
    <source>
        <dbReference type="ARBA" id="ARBA00011903"/>
    </source>
</evidence>
<keyword evidence="13 17" id="KW-0472">Membrane</keyword>
<sequence length="709" mass="77489">MNLHNTPLRQQSISEDGTRQLAELTGILWRGRFVLLASTLIALVLGAAYIFYVATPVYKSTATLVLETRQEQVVDLQGVISGLSPDSSTVTTEVEVLRSRGLATKVVEALKLIDDPEFNVTLRPESVKDKLLAMARSVVPNPNAIDAPQATEAQAKATVVDELLQRQSVQNVSNSLVFHVSVLSKSAEKAALIANTFADAYISDQLQVKNDAALQATDWLTERVGELQIELEKSETAVRAFRTETDLINADALALLDRQQKEVRARLEAARAELENKRAYDARLSGASDREVAELTQNAALLRILSESDEQLTAEQKTAFDMIAQRLRDQSARDLQQTAQQIATLDSTAKALQQRVDAQSADLIVLDQLVREAQASRLLYEYFLNRMKETSAQQGIQQADSRVLSQAVAPTNAALPRVSLVIAATGLAGFLIGAAFCISRAMAVAGGFHSSSQMEAVTGKAVFGEVPRIRARKRSRFFTYIREHPTSAIAEAFRNLRTSVFMSKSDARPRVILVSSALSGEGKSATCLALAHQMSELGSKILLVDADTRRGGLASYLGVSQPEHSLTEALRDDLGWRQAVIPAAAPNLDFVHGGTGLANIPDYFAKQWFPAFIDEALKQYDTIVIDTPPVLLVTDARILAKVADVILFVVRWNSTSQQQVQDGIKKFESLGYPVSGLVMSMLDARGMRRYGYDNSYGPTTGRAASYFNN</sequence>
<evidence type="ECO:0000259" key="18">
    <source>
        <dbReference type="Pfam" id="PF02706"/>
    </source>
</evidence>
<evidence type="ECO:0000256" key="10">
    <source>
        <dbReference type="ARBA" id="ARBA00022777"/>
    </source>
</evidence>
<gene>
    <name evidence="21" type="ORF">EDD52_1084</name>
</gene>
<comment type="caution">
    <text evidence="21">The sequence shown here is derived from an EMBL/GenBank/DDBJ whole genome shotgun (WGS) entry which is preliminary data.</text>
</comment>
<keyword evidence="22" id="KW-1185">Reference proteome</keyword>
<feature type="coiled-coil region" evidence="16">
    <location>
        <begin position="253"/>
        <end position="280"/>
    </location>
</feature>
<evidence type="ECO:0000259" key="20">
    <source>
        <dbReference type="Pfam" id="PF13807"/>
    </source>
</evidence>
<dbReference type="RefSeq" id="WP_132245272.1">
    <property type="nucleotide sequence ID" value="NZ_SLZU01000008.1"/>
</dbReference>
<evidence type="ECO:0000256" key="2">
    <source>
        <dbReference type="ARBA" id="ARBA00007316"/>
    </source>
</evidence>
<evidence type="ECO:0000313" key="21">
    <source>
        <dbReference type="EMBL" id="TCS62710.1"/>
    </source>
</evidence>
<organism evidence="21 22">
    <name type="scientific">Primorskyibacter sedentarius</name>
    <dbReference type="NCBI Taxonomy" id="745311"/>
    <lineage>
        <taxon>Bacteria</taxon>
        <taxon>Pseudomonadati</taxon>
        <taxon>Pseudomonadota</taxon>
        <taxon>Alphaproteobacteria</taxon>
        <taxon>Rhodobacterales</taxon>
        <taxon>Roseobacteraceae</taxon>
        <taxon>Primorskyibacter</taxon>
    </lineage>
</organism>
<dbReference type="Pfam" id="PF02706">
    <property type="entry name" value="Wzz"/>
    <property type="match status" value="1"/>
</dbReference>
<evidence type="ECO:0000313" key="22">
    <source>
        <dbReference type="Proteomes" id="UP000295696"/>
    </source>
</evidence>
<evidence type="ECO:0000256" key="13">
    <source>
        <dbReference type="ARBA" id="ARBA00023136"/>
    </source>
</evidence>
<dbReference type="InterPro" id="IPR027417">
    <property type="entry name" value="P-loop_NTPase"/>
</dbReference>
<evidence type="ECO:0000256" key="9">
    <source>
        <dbReference type="ARBA" id="ARBA00022741"/>
    </source>
</evidence>
<dbReference type="EC" id="2.7.10.2" evidence="4"/>
<dbReference type="Gene3D" id="3.40.50.300">
    <property type="entry name" value="P-loop containing nucleotide triphosphate hydrolases"/>
    <property type="match status" value="1"/>
</dbReference>
<evidence type="ECO:0000256" key="12">
    <source>
        <dbReference type="ARBA" id="ARBA00022989"/>
    </source>
</evidence>
<evidence type="ECO:0000256" key="1">
    <source>
        <dbReference type="ARBA" id="ARBA00004429"/>
    </source>
</evidence>
<evidence type="ECO:0000256" key="14">
    <source>
        <dbReference type="ARBA" id="ARBA00023137"/>
    </source>
</evidence>
<evidence type="ECO:0000259" key="19">
    <source>
        <dbReference type="Pfam" id="PF13614"/>
    </source>
</evidence>
<evidence type="ECO:0000256" key="16">
    <source>
        <dbReference type="SAM" id="Coils"/>
    </source>
</evidence>
<comment type="similarity">
    <text evidence="3">Belongs to the etk/wzc family.</text>
</comment>
<evidence type="ECO:0000256" key="6">
    <source>
        <dbReference type="ARBA" id="ARBA00022519"/>
    </source>
</evidence>
<dbReference type="PANTHER" id="PTHR32309:SF13">
    <property type="entry name" value="FERRIC ENTEROBACTIN TRANSPORT PROTEIN FEPE"/>
    <property type="match status" value="1"/>
</dbReference>
<feature type="transmembrane region" description="Helical" evidence="17">
    <location>
        <begin position="33"/>
        <end position="54"/>
    </location>
</feature>
<dbReference type="CDD" id="cd05387">
    <property type="entry name" value="BY-kinase"/>
    <property type="match status" value="1"/>
</dbReference>
<dbReference type="GO" id="GO:0005886">
    <property type="term" value="C:plasma membrane"/>
    <property type="evidence" value="ECO:0007669"/>
    <property type="project" value="UniProtKB-SubCell"/>
</dbReference>
<protein>
    <recommendedName>
        <fullName evidence="4">non-specific protein-tyrosine kinase</fullName>
        <ecNumber evidence="4">2.7.10.2</ecNumber>
    </recommendedName>
</protein>
<dbReference type="EMBL" id="SLZU01000008">
    <property type="protein sequence ID" value="TCS62710.1"/>
    <property type="molecule type" value="Genomic_DNA"/>
</dbReference>
<dbReference type="Proteomes" id="UP000295696">
    <property type="component" value="Unassembled WGS sequence"/>
</dbReference>
<keyword evidence="11" id="KW-0067">ATP-binding</keyword>
<comment type="subcellular location">
    <subcellularLocation>
        <location evidence="1">Cell inner membrane</location>
        <topology evidence="1">Multi-pass membrane protein</topology>
    </subcellularLocation>
</comment>
<dbReference type="AlphaFoldDB" id="A0A4R3JDC9"/>
<evidence type="ECO:0000256" key="5">
    <source>
        <dbReference type="ARBA" id="ARBA00022475"/>
    </source>
</evidence>
<evidence type="ECO:0000256" key="8">
    <source>
        <dbReference type="ARBA" id="ARBA00022692"/>
    </source>
</evidence>
<keyword evidence="7" id="KW-0808">Transferase</keyword>
<dbReference type="GO" id="GO:0004715">
    <property type="term" value="F:non-membrane spanning protein tyrosine kinase activity"/>
    <property type="evidence" value="ECO:0007669"/>
    <property type="project" value="UniProtKB-EC"/>
</dbReference>
<feature type="domain" description="Polysaccharide chain length determinant N-terminal" evidence="18">
    <location>
        <begin position="21"/>
        <end position="109"/>
    </location>
</feature>
<dbReference type="InterPro" id="IPR005702">
    <property type="entry name" value="Wzc-like_C"/>
</dbReference>
<keyword evidence="6" id="KW-0997">Cell inner membrane</keyword>
<dbReference type="InterPro" id="IPR025669">
    <property type="entry name" value="AAA_dom"/>
</dbReference>
<comment type="catalytic activity">
    <reaction evidence="15">
        <text>L-tyrosyl-[protein] + ATP = O-phospho-L-tyrosyl-[protein] + ADP + H(+)</text>
        <dbReference type="Rhea" id="RHEA:10596"/>
        <dbReference type="Rhea" id="RHEA-COMP:10136"/>
        <dbReference type="Rhea" id="RHEA-COMP:20101"/>
        <dbReference type="ChEBI" id="CHEBI:15378"/>
        <dbReference type="ChEBI" id="CHEBI:30616"/>
        <dbReference type="ChEBI" id="CHEBI:46858"/>
        <dbReference type="ChEBI" id="CHEBI:61978"/>
        <dbReference type="ChEBI" id="CHEBI:456216"/>
        <dbReference type="EC" id="2.7.10.2"/>
    </reaction>
</comment>
<evidence type="ECO:0000256" key="15">
    <source>
        <dbReference type="ARBA" id="ARBA00051245"/>
    </source>
</evidence>
<evidence type="ECO:0000256" key="3">
    <source>
        <dbReference type="ARBA" id="ARBA00008883"/>
    </source>
</evidence>
<keyword evidence="16" id="KW-0175">Coiled coil</keyword>
<keyword evidence="14" id="KW-0829">Tyrosine-protein kinase</keyword>
<evidence type="ECO:0000256" key="17">
    <source>
        <dbReference type="SAM" id="Phobius"/>
    </source>
</evidence>
<keyword evidence="8 17" id="KW-0812">Transmembrane</keyword>
<dbReference type="InterPro" id="IPR050445">
    <property type="entry name" value="Bact_polysacc_biosynth/exp"/>
</dbReference>
<dbReference type="PANTHER" id="PTHR32309">
    <property type="entry name" value="TYROSINE-PROTEIN KINASE"/>
    <property type="match status" value="1"/>
</dbReference>
<dbReference type="Pfam" id="PF13807">
    <property type="entry name" value="GNVR"/>
    <property type="match status" value="1"/>
</dbReference>
<keyword evidence="12 17" id="KW-1133">Transmembrane helix</keyword>
<comment type="similarity">
    <text evidence="2">Belongs to the CpsD/CapB family.</text>
</comment>
<reference evidence="21 22" key="1">
    <citation type="submission" date="2019-03" db="EMBL/GenBank/DDBJ databases">
        <title>Genomic Encyclopedia of Type Strains, Phase IV (KMG-IV): sequencing the most valuable type-strain genomes for metagenomic binning, comparative biology and taxonomic classification.</title>
        <authorList>
            <person name="Goeker M."/>
        </authorList>
    </citation>
    <scope>NUCLEOTIDE SEQUENCE [LARGE SCALE GENOMIC DNA]</scope>
    <source>
        <strain evidence="21 22">DSM 104836</strain>
    </source>
</reference>
<keyword evidence="10" id="KW-0418">Kinase</keyword>
<feature type="domain" description="Tyrosine-protein kinase G-rich" evidence="20">
    <location>
        <begin position="366"/>
        <end position="442"/>
    </location>
</feature>
<feature type="domain" description="AAA" evidence="19">
    <location>
        <begin position="510"/>
        <end position="662"/>
    </location>
</feature>
<evidence type="ECO:0000256" key="11">
    <source>
        <dbReference type="ARBA" id="ARBA00022840"/>
    </source>
</evidence>
<dbReference type="NCBIfam" id="TIGR01007">
    <property type="entry name" value="eps_fam"/>
    <property type="match status" value="1"/>
</dbReference>